<evidence type="ECO:0000313" key="4">
    <source>
        <dbReference type="EMBL" id="MBU5626168.1"/>
    </source>
</evidence>
<comment type="similarity">
    <text evidence="1">Belongs to the bacterial solute-binding protein 9 family.</text>
</comment>
<keyword evidence="2" id="KW-0813">Transport</keyword>
<evidence type="ECO:0000256" key="1">
    <source>
        <dbReference type="ARBA" id="ARBA00011028"/>
    </source>
</evidence>
<accession>A0ABS6F7B2</accession>
<proteinExistence type="inferred from homology"/>
<dbReference type="RefSeq" id="WP_216559242.1">
    <property type="nucleotide sequence ID" value="NZ_JAHLQN010000001.1"/>
</dbReference>
<dbReference type="InterPro" id="IPR006127">
    <property type="entry name" value="ZnuA-like"/>
</dbReference>
<dbReference type="EMBL" id="JAHLQN010000001">
    <property type="protein sequence ID" value="MBU5626168.1"/>
    <property type="molecule type" value="Genomic_DNA"/>
</dbReference>
<evidence type="ECO:0000256" key="2">
    <source>
        <dbReference type="ARBA" id="ARBA00022448"/>
    </source>
</evidence>
<name>A0ABS6F7B2_9FIRM</name>
<evidence type="ECO:0000256" key="3">
    <source>
        <dbReference type="ARBA" id="ARBA00022729"/>
    </source>
</evidence>
<dbReference type="Proteomes" id="UP000787672">
    <property type="component" value="Unassembled WGS sequence"/>
</dbReference>
<keyword evidence="5" id="KW-1185">Reference proteome</keyword>
<organism evidence="4 5">
    <name type="scientific">Dysosmobacter acutus</name>
    <dbReference type="NCBI Taxonomy" id="2841504"/>
    <lineage>
        <taxon>Bacteria</taxon>
        <taxon>Bacillati</taxon>
        <taxon>Bacillota</taxon>
        <taxon>Clostridia</taxon>
        <taxon>Eubacteriales</taxon>
        <taxon>Oscillospiraceae</taxon>
        <taxon>Dysosmobacter</taxon>
    </lineage>
</organism>
<evidence type="ECO:0000313" key="5">
    <source>
        <dbReference type="Proteomes" id="UP000787672"/>
    </source>
</evidence>
<protein>
    <submittedName>
        <fullName evidence="4">Metal ABC transporter substrate-binding protein</fullName>
    </submittedName>
</protein>
<reference evidence="4 5" key="1">
    <citation type="submission" date="2021-06" db="EMBL/GenBank/DDBJ databases">
        <authorList>
            <person name="Sun Q."/>
            <person name="Li D."/>
        </authorList>
    </citation>
    <scope>NUCLEOTIDE SEQUENCE [LARGE SCALE GENOMIC DNA]</scope>
    <source>
        <strain evidence="4 5">MSJ-2</strain>
    </source>
</reference>
<keyword evidence="3" id="KW-0732">Signal</keyword>
<dbReference type="PROSITE" id="PS51257">
    <property type="entry name" value="PROKAR_LIPOPROTEIN"/>
    <property type="match status" value="1"/>
</dbReference>
<dbReference type="PANTHER" id="PTHR42953">
    <property type="entry name" value="HIGH-AFFINITY ZINC UPTAKE SYSTEM PROTEIN ZNUA-RELATED"/>
    <property type="match status" value="1"/>
</dbReference>
<sequence length="318" mass="35082">MRRLIALLGALTLLLTGCGIQQKEPADDAALSVVSTLFPYYDFARAIGGGRVRVTLLLSPGRESHSYEPTPLDVIRISGADVFLYNGGEGETWVDETLEDLETPGQVRERMMDHVDALEEELAEGMEAEGGHGEEDDGHGHEIEYDEHIWTSPVNAMALAEAVCGALSQADPEGAEYYASNLSDYQARLQALDEEFRDVVAHAKRRMLIFADRFPLLYFCKTYGLDYRAAFQGCSGDTEPSVRTLAYLIDKVQEEHIPVVYHLELSSEKISGAICESTGAKPLEFHSCHNVTRAEFEGGVTYLSLMQANVEALKEGLQ</sequence>
<gene>
    <name evidence="4" type="ORF">KQI82_04425</name>
</gene>
<dbReference type="InterPro" id="IPR050492">
    <property type="entry name" value="Bact_metal-bind_prot9"/>
</dbReference>
<comment type="caution">
    <text evidence="4">The sequence shown here is derived from an EMBL/GenBank/DDBJ whole genome shotgun (WGS) entry which is preliminary data.</text>
</comment>
<dbReference type="PANTHER" id="PTHR42953:SF3">
    <property type="entry name" value="HIGH-AFFINITY ZINC UPTAKE SYSTEM PROTEIN ZNUA"/>
    <property type="match status" value="1"/>
</dbReference>
<dbReference type="Pfam" id="PF01297">
    <property type="entry name" value="ZnuA"/>
    <property type="match status" value="1"/>
</dbReference>